<reference evidence="1 3" key="2">
    <citation type="journal article" date="2014" name="BMC Genomics">
        <title>An improved genome release (version Mt4.0) for the model legume Medicago truncatula.</title>
        <authorList>
            <person name="Tang H."/>
            <person name="Krishnakumar V."/>
            <person name="Bidwell S."/>
            <person name="Rosen B."/>
            <person name="Chan A."/>
            <person name="Zhou S."/>
            <person name="Gentzbittel L."/>
            <person name="Childs K.L."/>
            <person name="Yandell M."/>
            <person name="Gundlach H."/>
            <person name="Mayer K.F."/>
            <person name="Schwartz D.C."/>
            <person name="Town C.D."/>
        </authorList>
    </citation>
    <scope>GENOME REANNOTATION</scope>
    <source>
        <strain evidence="1">A17</strain>
        <strain evidence="2 3">cv. Jemalong A17</strain>
    </source>
</reference>
<gene>
    <name evidence="1" type="ordered locus">MTR_1g052420</name>
</gene>
<keyword evidence="3" id="KW-1185">Reference proteome</keyword>
<reference evidence="2" key="3">
    <citation type="submission" date="2015-04" db="UniProtKB">
        <authorList>
            <consortium name="EnsemblPlants"/>
        </authorList>
    </citation>
    <scope>IDENTIFICATION</scope>
    <source>
        <strain evidence="2">cv. Jemalong A17</strain>
    </source>
</reference>
<sequence length="113" mass="12953">MVPLDNYSNCSVKGIDTSLSMSLFKRVLSPIERLQLKVKGLEYKVDKLKKEKGILKWKELIFVHGSRNENVVPDVHHLLLPRWQHPHHFSDSGEGVPLLGVLLFVFTSCTFEI</sequence>
<reference evidence="1 3" key="1">
    <citation type="journal article" date="2011" name="Nature">
        <title>The Medicago genome provides insight into the evolution of rhizobial symbioses.</title>
        <authorList>
            <person name="Young N.D."/>
            <person name="Debelle F."/>
            <person name="Oldroyd G.E."/>
            <person name="Geurts R."/>
            <person name="Cannon S.B."/>
            <person name="Udvardi M.K."/>
            <person name="Benedito V.A."/>
            <person name="Mayer K.F."/>
            <person name="Gouzy J."/>
            <person name="Schoof H."/>
            <person name="Van de Peer Y."/>
            <person name="Proost S."/>
            <person name="Cook D.R."/>
            <person name="Meyers B.C."/>
            <person name="Spannagl M."/>
            <person name="Cheung F."/>
            <person name="De Mita S."/>
            <person name="Krishnakumar V."/>
            <person name="Gundlach H."/>
            <person name="Zhou S."/>
            <person name="Mudge J."/>
            <person name="Bharti A.K."/>
            <person name="Murray J.D."/>
            <person name="Naoumkina M.A."/>
            <person name="Rosen B."/>
            <person name="Silverstein K.A."/>
            <person name="Tang H."/>
            <person name="Rombauts S."/>
            <person name="Zhao P.X."/>
            <person name="Zhou P."/>
            <person name="Barbe V."/>
            <person name="Bardou P."/>
            <person name="Bechner M."/>
            <person name="Bellec A."/>
            <person name="Berger A."/>
            <person name="Berges H."/>
            <person name="Bidwell S."/>
            <person name="Bisseling T."/>
            <person name="Choisne N."/>
            <person name="Couloux A."/>
            <person name="Denny R."/>
            <person name="Deshpande S."/>
            <person name="Dai X."/>
            <person name="Doyle J.J."/>
            <person name="Dudez A.M."/>
            <person name="Farmer A.D."/>
            <person name="Fouteau S."/>
            <person name="Franken C."/>
            <person name="Gibelin C."/>
            <person name="Gish J."/>
            <person name="Goldstein S."/>
            <person name="Gonzalez A.J."/>
            <person name="Green P.J."/>
            <person name="Hallab A."/>
            <person name="Hartog M."/>
            <person name="Hua A."/>
            <person name="Humphray S.J."/>
            <person name="Jeong D.H."/>
            <person name="Jing Y."/>
            <person name="Jocker A."/>
            <person name="Kenton S.M."/>
            <person name="Kim D.J."/>
            <person name="Klee K."/>
            <person name="Lai H."/>
            <person name="Lang C."/>
            <person name="Lin S."/>
            <person name="Macmil S.L."/>
            <person name="Magdelenat G."/>
            <person name="Matthews L."/>
            <person name="McCorrison J."/>
            <person name="Monaghan E.L."/>
            <person name="Mun J.H."/>
            <person name="Najar F.Z."/>
            <person name="Nicholson C."/>
            <person name="Noirot C."/>
            <person name="O'Bleness M."/>
            <person name="Paule C.R."/>
            <person name="Poulain J."/>
            <person name="Prion F."/>
            <person name="Qin B."/>
            <person name="Qu C."/>
            <person name="Retzel E.F."/>
            <person name="Riddle C."/>
            <person name="Sallet E."/>
            <person name="Samain S."/>
            <person name="Samson N."/>
            <person name="Sanders I."/>
            <person name="Saurat O."/>
            <person name="Scarpelli C."/>
            <person name="Schiex T."/>
            <person name="Segurens B."/>
            <person name="Severin A.J."/>
            <person name="Sherrier D.J."/>
            <person name="Shi R."/>
            <person name="Sims S."/>
            <person name="Singer S.R."/>
            <person name="Sinharoy S."/>
            <person name="Sterck L."/>
            <person name="Viollet A."/>
            <person name="Wang B.B."/>
            <person name="Wang K."/>
            <person name="Wang M."/>
            <person name="Wang X."/>
            <person name="Warfsmann J."/>
            <person name="Weissenbach J."/>
            <person name="White D.D."/>
            <person name="White J.D."/>
            <person name="Wiley G.B."/>
            <person name="Wincker P."/>
            <person name="Xing Y."/>
            <person name="Yang L."/>
            <person name="Yao Z."/>
            <person name="Ying F."/>
            <person name="Zhai J."/>
            <person name="Zhou L."/>
            <person name="Zuber A."/>
            <person name="Denarie J."/>
            <person name="Dixon R.A."/>
            <person name="May G.D."/>
            <person name="Schwartz D.C."/>
            <person name="Rogers J."/>
            <person name="Quetier F."/>
            <person name="Town C.D."/>
            <person name="Roe B.A."/>
        </authorList>
    </citation>
    <scope>NUCLEOTIDE SEQUENCE [LARGE SCALE GENOMIC DNA]</scope>
    <source>
        <strain evidence="1">A17</strain>
        <strain evidence="2 3">cv. Jemalong A17</strain>
    </source>
</reference>
<dbReference type="EMBL" id="CM001217">
    <property type="protein sequence ID" value="KEH41570.1"/>
    <property type="molecule type" value="Genomic_DNA"/>
</dbReference>
<dbReference type="EnsemblPlants" id="KEH41570">
    <property type="protein sequence ID" value="KEH41570"/>
    <property type="gene ID" value="MTR_1g052420"/>
</dbReference>
<dbReference type="HOGENOM" id="CLU_2137168_0_0_1"/>
<name>A0A072VTX2_MEDTR</name>
<evidence type="ECO:0000313" key="2">
    <source>
        <dbReference type="EnsemblPlants" id="KEH41570"/>
    </source>
</evidence>
<accession>A0A072VTX2</accession>
<organism evidence="1 3">
    <name type="scientific">Medicago truncatula</name>
    <name type="common">Barrel medic</name>
    <name type="synonym">Medicago tribuloides</name>
    <dbReference type="NCBI Taxonomy" id="3880"/>
    <lineage>
        <taxon>Eukaryota</taxon>
        <taxon>Viridiplantae</taxon>
        <taxon>Streptophyta</taxon>
        <taxon>Embryophyta</taxon>
        <taxon>Tracheophyta</taxon>
        <taxon>Spermatophyta</taxon>
        <taxon>Magnoliopsida</taxon>
        <taxon>eudicotyledons</taxon>
        <taxon>Gunneridae</taxon>
        <taxon>Pentapetalae</taxon>
        <taxon>rosids</taxon>
        <taxon>fabids</taxon>
        <taxon>Fabales</taxon>
        <taxon>Fabaceae</taxon>
        <taxon>Papilionoideae</taxon>
        <taxon>50 kb inversion clade</taxon>
        <taxon>NPAAA clade</taxon>
        <taxon>Hologalegina</taxon>
        <taxon>IRL clade</taxon>
        <taxon>Trifolieae</taxon>
        <taxon>Medicago</taxon>
    </lineage>
</organism>
<dbReference type="Proteomes" id="UP000002051">
    <property type="component" value="Unassembled WGS sequence"/>
</dbReference>
<evidence type="ECO:0000313" key="3">
    <source>
        <dbReference type="Proteomes" id="UP000002051"/>
    </source>
</evidence>
<evidence type="ECO:0000313" key="1">
    <source>
        <dbReference type="EMBL" id="KEH41570.1"/>
    </source>
</evidence>
<proteinExistence type="predicted"/>
<protein>
    <submittedName>
        <fullName evidence="1 2">Uncharacterized protein</fullName>
    </submittedName>
</protein>
<dbReference type="AlphaFoldDB" id="A0A072VTX2"/>